<evidence type="ECO:0000313" key="2">
    <source>
        <dbReference type="Proteomes" id="UP000640583"/>
    </source>
</evidence>
<proteinExistence type="predicted"/>
<dbReference type="EMBL" id="JADCKQ010000001">
    <property type="protein sequence ID" value="MBI1492322.1"/>
    <property type="molecule type" value="Genomic_DNA"/>
</dbReference>
<gene>
    <name evidence="1" type="ORF">H1D41_01585</name>
</gene>
<dbReference type="Proteomes" id="UP000640583">
    <property type="component" value="Unassembled WGS sequence"/>
</dbReference>
<dbReference type="InterPro" id="IPR024930">
    <property type="entry name" value="Skp_dom_sf"/>
</dbReference>
<sequence>MTAAQNTMGRGFALLPVGLKALICLSLFSAMPTALRAQQNGETDVPPEVSVEEFQAFSTLLTIERDQLYRRSQLGIALEAMLTGERDALQTENQQIFDALTAEENELVTLRGQTEAESFSVLASAFDEKVQRIRQEQDLKLRTLVRRREEILNRFVTISLPLVAQVARDRGGLAVIERSQVFLVVQDIDITTDAIALIDQVYSGGNIPNMFLQVIPLETTEN</sequence>
<organism evidence="1 2">
    <name type="scientific">Halocynthiibacter styelae</name>
    <dbReference type="NCBI Taxonomy" id="2761955"/>
    <lineage>
        <taxon>Bacteria</taxon>
        <taxon>Pseudomonadati</taxon>
        <taxon>Pseudomonadota</taxon>
        <taxon>Alphaproteobacteria</taxon>
        <taxon>Rhodobacterales</taxon>
        <taxon>Paracoccaceae</taxon>
        <taxon>Halocynthiibacter</taxon>
    </lineage>
</organism>
<dbReference type="Gene3D" id="3.30.910.20">
    <property type="entry name" value="Skp domain"/>
    <property type="match status" value="1"/>
</dbReference>
<dbReference type="GO" id="GO:0051082">
    <property type="term" value="F:unfolded protein binding"/>
    <property type="evidence" value="ECO:0007669"/>
    <property type="project" value="InterPro"/>
</dbReference>
<reference evidence="1" key="1">
    <citation type="submission" date="2020-10" db="EMBL/GenBank/DDBJ databases">
        <title>Paenihalocynthiibacter styelae gen. nov., sp. nov., isolated from stalked sea squirt Styela clava.</title>
        <authorList>
            <person name="Kim Y.-O."/>
            <person name="Yoon J.-H."/>
        </authorList>
    </citation>
    <scope>NUCLEOTIDE SEQUENCE</scope>
    <source>
        <strain evidence="1">MYP1-1</strain>
    </source>
</reference>
<dbReference type="RefSeq" id="WP_228847254.1">
    <property type="nucleotide sequence ID" value="NZ_JADCKQ010000001.1"/>
</dbReference>
<dbReference type="InterPro" id="IPR005632">
    <property type="entry name" value="Chaperone_Skp"/>
</dbReference>
<comment type="caution">
    <text evidence="1">The sequence shown here is derived from an EMBL/GenBank/DDBJ whole genome shotgun (WGS) entry which is preliminary data.</text>
</comment>
<dbReference type="Pfam" id="PF03938">
    <property type="entry name" value="OmpH"/>
    <property type="match status" value="1"/>
</dbReference>
<protein>
    <submittedName>
        <fullName evidence="1">OmpH family outer membrane protein</fullName>
    </submittedName>
</protein>
<keyword evidence="2" id="KW-1185">Reference proteome</keyword>
<dbReference type="SMART" id="SM00935">
    <property type="entry name" value="OmpH"/>
    <property type="match status" value="1"/>
</dbReference>
<name>A0A8J7LTX6_9RHOB</name>
<dbReference type="SUPFAM" id="SSF111384">
    <property type="entry name" value="OmpH-like"/>
    <property type="match status" value="1"/>
</dbReference>
<evidence type="ECO:0000313" key="1">
    <source>
        <dbReference type="EMBL" id="MBI1492322.1"/>
    </source>
</evidence>
<accession>A0A8J7LTX6</accession>
<dbReference type="AlphaFoldDB" id="A0A8J7LTX6"/>